<name>A0ABR7G1N0_9FIRM</name>
<proteinExistence type="inferred from homology"/>
<keyword evidence="8" id="KW-1185">Reference proteome</keyword>
<dbReference type="EMBL" id="JACOPD010000007">
    <property type="protein sequence ID" value="MBC5681337.1"/>
    <property type="molecule type" value="Genomic_DNA"/>
</dbReference>
<dbReference type="CDD" id="cd07153">
    <property type="entry name" value="Fur_like"/>
    <property type="match status" value="1"/>
</dbReference>
<evidence type="ECO:0000313" key="8">
    <source>
        <dbReference type="Proteomes" id="UP000628463"/>
    </source>
</evidence>
<dbReference type="SUPFAM" id="SSF46785">
    <property type="entry name" value="Winged helix' DNA-binding domain"/>
    <property type="match status" value="1"/>
</dbReference>
<dbReference type="Pfam" id="PF01475">
    <property type="entry name" value="FUR"/>
    <property type="match status" value="1"/>
</dbReference>
<keyword evidence="3" id="KW-0862">Zinc</keyword>
<evidence type="ECO:0000256" key="3">
    <source>
        <dbReference type="ARBA" id="ARBA00022833"/>
    </source>
</evidence>
<keyword evidence="2" id="KW-0678">Repressor</keyword>
<dbReference type="PANTHER" id="PTHR33202:SF7">
    <property type="entry name" value="FERRIC UPTAKE REGULATION PROTEIN"/>
    <property type="match status" value="1"/>
</dbReference>
<dbReference type="InterPro" id="IPR036388">
    <property type="entry name" value="WH-like_DNA-bd_sf"/>
</dbReference>
<gene>
    <name evidence="7" type="ORF">H8S01_10225</name>
</gene>
<comment type="similarity">
    <text evidence="1">Belongs to the Fur family.</text>
</comment>
<comment type="caution">
    <text evidence="7">The sequence shown here is derived from an EMBL/GenBank/DDBJ whole genome shotgun (WGS) entry which is preliminary data.</text>
</comment>
<keyword evidence="5" id="KW-0238">DNA-binding</keyword>
<protein>
    <submittedName>
        <fullName evidence="7">Transcriptional repressor</fullName>
    </submittedName>
</protein>
<evidence type="ECO:0000256" key="5">
    <source>
        <dbReference type="ARBA" id="ARBA00023125"/>
    </source>
</evidence>
<evidence type="ECO:0000256" key="1">
    <source>
        <dbReference type="ARBA" id="ARBA00007957"/>
    </source>
</evidence>
<keyword evidence="4" id="KW-0805">Transcription regulation</keyword>
<evidence type="ECO:0000256" key="4">
    <source>
        <dbReference type="ARBA" id="ARBA00023015"/>
    </source>
</evidence>
<organism evidence="7 8">
    <name type="scientific">Lachnospira hominis</name>
    <name type="common">ex Liu et al. 2021</name>
    <dbReference type="NCBI Taxonomy" id="2763051"/>
    <lineage>
        <taxon>Bacteria</taxon>
        <taxon>Bacillati</taxon>
        <taxon>Bacillota</taxon>
        <taxon>Clostridia</taxon>
        <taxon>Lachnospirales</taxon>
        <taxon>Lachnospiraceae</taxon>
        <taxon>Lachnospira</taxon>
    </lineage>
</organism>
<dbReference type="InterPro" id="IPR036390">
    <property type="entry name" value="WH_DNA-bd_sf"/>
</dbReference>
<evidence type="ECO:0000313" key="7">
    <source>
        <dbReference type="EMBL" id="MBC5681337.1"/>
    </source>
</evidence>
<accession>A0ABR7G1N0</accession>
<keyword evidence="6" id="KW-0804">Transcription</keyword>
<dbReference type="InterPro" id="IPR043135">
    <property type="entry name" value="Fur_C"/>
</dbReference>
<dbReference type="Gene3D" id="1.10.10.10">
    <property type="entry name" value="Winged helix-like DNA-binding domain superfamily/Winged helix DNA-binding domain"/>
    <property type="match status" value="1"/>
</dbReference>
<sequence>MATTKHSKQRDAIRNFLISRKDHPTAEVVYANVSKEFPNISLGTVYRNLSFLVDNGQAVKVPCDDGSVHFDGNVMPHYHFQCTECGAIIDLDFNDSKPEKALVSAASNQFDGIIEGSVSFFYGKCPKCSKKQK</sequence>
<dbReference type="InterPro" id="IPR002481">
    <property type="entry name" value="FUR"/>
</dbReference>
<evidence type="ECO:0000256" key="2">
    <source>
        <dbReference type="ARBA" id="ARBA00022491"/>
    </source>
</evidence>
<dbReference type="Proteomes" id="UP000628463">
    <property type="component" value="Unassembled WGS sequence"/>
</dbReference>
<dbReference type="Gene3D" id="3.30.1490.190">
    <property type="match status" value="1"/>
</dbReference>
<dbReference type="RefSeq" id="WP_186837120.1">
    <property type="nucleotide sequence ID" value="NZ_JACOPD010000007.1"/>
</dbReference>
<evidence type="ECO:0000256" key="6">
    <source>
        <dbReference type="ARBA" id="ARBA00023163"/>
    </source>
</evidence>
<reference evidence="7 8" key="1">
    <citation type="submission" date="2020-08" db="EMBL/GenBank/DDBJ databases">
        <title>Genome public.</title>
        <authorList>
            <person name="Liu C."/>
            <person name="Sun Q."/>
        </authorList>
    </citation>
    <scope>NUCLEOTIDE SEQUENCE [LARGE SCALE GENOMIC DNA]</scope>
    <source>
        <strain evidence="7 8">NSJ-43</strain>
    </source>
</reference>
<dbReference type="PANTHER" id="PTHR33202">
    <property type="entry name" value="ZINC UPTAKE REGULATION PROTEIN"/>
    <property type="match status" value="1"/>
</dbReference>